<dbReference type="Proteomes" id="UP001368500">
    <property type="component" value="Unassembled WGS sequence"/>
</dbReference>
<feature type="transmembrane region" description="Helical" evidence="7">
    <location>
        <begin position="270"/>
        <end position="293"/>
    </location>
</feature>
<keyword evidence="2" id="KW-0813">Transport</keyword>
<evidence type="ECO:0000256" key="7">
    <source>
        <dbReference type="SAM" id="Phobius"/>
    </source>
</evidence>
<keyword evidence="4 7" id="KW-0812">Transmembrane</keyword>
<dbReference type="CDD" id="cd06173">
    <property type="entry name" value="MFS_MefA_like"/>
    <property type="match status" value="1"/>
</dbReference>
<dbReference type="Gene3D" id="1.20.1250.20">
    <property type="entry name" value="MFS general substrate transporter like domains"/>
    <property type="match status" value="1"/>
</dbReference>
<keyword evidence="6 7" id="KW-0472">Membrane</keyword>
<dbReference type="PROSITE" id="PS50850">
    <property type="entry name" value="MFS"/>
    <property type="match status" value="1"/>
</dbReference>
<evidence type="ECO:0000256" key="6">
    <source>
        <dbReference type="ARBA" id="ARBA00023136"/>
    </source>
</evidence>
<name>A0ABU9BFL0_9BURK</name>
<keyword evidence="10" id="KW-1185">Reference proteome</keyword>
<keyword evidence="3" id="KW-1003">Cell membrane</keyword>
<feature type="transmembrane region" description="Helical" evidence="7">
    <location>
        <begin position="177"/>
        <end position="206"/>
    </location>
</feature>
<proteinExistence type="predicted"/>
<evidence type="ECO:0000313" key="9">
    <source>
        <dbReference type="EMBL" id="MEK8027707.1"/>
    </source>
</evidence>
<protein>
    <submittedName>
        <fullName evidence="9">MFS transporter</fullName>
    </submittedName>
</protein>
<accession>A0ABU9BFL0</accession>
<dbReference type="InterPro" id="IPR036259">
    <property type="entry name" value="MFS_trans_sf"/>
</dbReference>
<evidence type="ECO:0000256" key="4">
    <source>
        <dbReference type="ARBA" id="ARBA00022692"/>
    </source>
</evidence>
<evidence type="ECO:0000256" key="1">
    <source>
        <dbReference type="ARBA" id="ARBA00004651"/>
    </source>
</evidence>
<organism evidence="9 10">
    <name type="scientific">Pseudaquabacterium rugosum</name>
    <dbReference type="NCBI Taxonomy" id="2984194"/>
    <lineage>
        <taxon>Bacteria</taxon>
        <taxon>Pseudomonadati</taxon>
        <taxon>Pseudomonadota</taxon>
        <taxon>Betaproteobacteria</taxon>
        <taxon>Burkholderiales</taxon>
        <taxon>Sphaerotilaceae</taxon>
        <taxon>Pseudaquabacterium</taxon>
    </lineage>
</organism>
<comment type="subcellular location">
    <subcellularLocation>
        <location evidence="1">Cell membrane</location>
        <topology evidence="1">Multi-pass membrane protein</topology>
    </subcellularLocation>
</comment>
<dbReference type="PANTHER" id="PTHR23513">
    <property type="entry name" value="INTEGRAL MEMBRANE EFFLUX PROTEIN-RELATED"/>
    <property type="match status" value="1"/>
</dbReference>
<comment type="caution">
    <text evidence="9">The sequence shown here is derived from an EMBL/GenBank/DDBJ whole genome shotgun (WGS) entry which is preliminary data.</text>
</comment>
<feature type="transmembrane region" description="Helical" evidence="7">
    <location>
        <begin position="64"/>
        <end position="84"/>
    </location>
</feature>
<sequence>MSHDALPPADAHATARRRLPGALAPLDGPVFRNLWITWAAANLTMWMHDVAAAWLMTELTTSPVMVALVQTASTLPVFLLGLPSGALADILDRRRYYAATQLWVSLVALVLALTALVGGLNAPLLLALTFANGIGLALRWPVFSAIVPSVVPRSDLPAALALNGISMNLARVLGPTIAGALLAAAGATAVFALNAVLAVMSAVLILRWKAQAQPSALPGERFLGAMRVGIQHVTQSPRMRVVLVRIFAFFLQSSALMALLPLVALRLPGAGAGTFTLMLSSIGAGAIGAALAFPALRARFGRDTFVRVATVVHAAASVAVVLSPTPWLSVPLLMVLGAAWISTANTLSVAAQMALPDWVRARGMSAYQMALMGGSAAGSLLWGQVAAFSSIDAAVIVASVLGPLFLLATRHWTVDGGEEVDHTPVEVPATIAEPAQAVDGDEGPVMVSVEYWIDPARAEDFARVMQATRQARLRQGVLSWSLFRDAAVPGRYVEVFVDENWIEHQRRLARFSAADAGLREQRLAFHVRPELPRVQRHVAEGRGGLPR</sequence>
<evidence type="ECO:0000256" key="2">
    <source>
        <dbReference type="ARBA" id="ARBA00022448"/>
    </source>
</evidence>
<keyword evidence="5 7" id="KW-1133">Transmembrane helix</keyword>
<feature type="transmembrane region" description="Helical" evidence="7">
    <location>
        <begin position="242"/>
        <end position="264"/>
    </location>
</feature>
<gene>
    <name evidence="9" type="ORF">AACH11_17215</name>
</gene>
<evidence type="ECO:0000259" key="8">
    <source>
        <dbReference type="PROSITE" id="PS50850"/>
    </source>
</evidence>
<evidence type="ECO:0000313" key="10">
    <source>
        <dbReference type="Proteomes" id="UP001368500"/>
    </source>
</evidence>
<dbReference type="RefSeq" id="WP_341375489.1">
    <property type="nucleotide sequence ID" value="NZ_JBBUTF010000016.1"/>
</dbReference>
<feature type="transmembrane region" description="Helical" evidence="7">
    <location>
        <begin position="305"/>
        <end position="322"/>
    </location>
</feature>
<feature type="transmembrane region" description="Helical" evidence="7">
    <location>
        <begin position="388"/>
        <end position="408"/>
    </location>
</feature>
<feature type="domain" description="Major facilitator superfamily (MFS) profile" evidence="8">
    <location>
        <begin position="13"/>
        <end position="410"/>
    </location>
</feature>
<dbReference type="EMBL" id="JBBUTF010000016">
    <property type="protein sequence ID" value="MEK8027707.1"/>
    <property type="molecule type" value="Genomic_DNA"/>
</dbReference>
<evidence type="ECO:0000256" key="3">
    <source>
        <dbReference type="ARBA" id="ARBA00022475"/>
    </source>
</evidence>
<dbReference type="Pfam" id="PF05977">
    <property type="entry name" value="MFS_3"/>
    <property type="match status" value="1"/>
</dbReference>
<evidence type="ECO:0000256" key="5">
    <source>
        <dbReference type="ARBA" id="ARBA00022989"/>
    </source>
</evidence>
<reference evidence="9 10" key="1">
    <citation type="submission" date="2024-04" db="EMBL/GenBank/DDBJ databases">
        <title>Novel species of the genus Ideonella isolated from streams.</title>
        <authorList>
            <person name="Lu H."/>
        </authorList>
    </citation>
    <scope>NUCLEOTIDE SEQUENCE [LARGE SCALE GENOMIC DNA]</scope>
    <source>
        <strain evidence="9 10">BYS139W</strain>
    </source>
</reference>
<dbReference type="InterPro" id="IPR010290">
    <property type="entry name" value="TM_effector"/>
</dbReference>
<dbReference type="SUPFAM" id="SSF103473">
    <property type="entry name" value="MFS general substrate transporter"/>
    <property type="match status" value="1"/>
</dbReference>
<dbReference type="PANTHER" id="PTHR23513:SF11">
    <property type="entry name" value="STAPHYLOFERRIN A TRANSPORTER"/>
    <property type="match status" value="1"/>
</dbReference>
<dbReference type="InterPro" id="IPR020846">
    <property type="entry name" value="MFS_dom"/>
</dbReference>